<sequence length="265" mass="30729">MIRVSEEQYPTIKQMILRAPTFVYSILDQIIEGTVYADTTAFQTLLFHTKSGIYYIYGDINKTAVDQQLSYCFLESIKQKKRFTLFSSTAQWDTKIEQLFDGLIRKLERYTFSFDEDMYNQREKSEGHDYEVQPITEHLIKNSLEFGHAYYDEYWDSPANFLEKGFGFCLVHHHQIISEAVAIFKSNDYAEIDIMTDPNFRGQGLASMIAETFIDRCLAHAIKPCWDCDISNTASIYLGTKLGFTKPQKYSIFTKKEPTLSSKTS</sequence>
<evidence type="ECO:0000313" key="2">
    <source>
        <dbReference type="EMBL" id="MEA0977919.1"/>
    </source>
</evidence>
<name>A0AAJ5RMK3_9BACI</name>
<evidence type="ECO:0000313" key="3">
    <source>
        <dbReference type="EMBL" id="WDV08033.1"/>
    </source>
</evidence>
<protein>
    <submittedName>
        <fullName evidence="3">GNAT family N-acetyltransferase</fullName>
        <ecNumber evidence="3">2.3.1.-</ecNumber>
    </submittedName>
</protein>
<evidence type="ECO:0000259" key="1">
    <source>
        <dbReference type="PROSITE" id="PS51186"/>
    </source>
</evidence>
<dbReference type="Proteomes" id="UP001219585">
    <property type="component" value="Chromosome"/>
</dbReference>
<dbReference type="EMBL" id="JAXUIA010000013">
    <property type="protein sequence ID" value="MEA0977919.1"/>
    <property type="molecule type" value="Genomic_DNA"/>
</dbReference>
<dbReference type="InterPro" id="IPR016181">
    <property type="entry name" value="Acyl_CoA_acyltransferase"/>
</dbReference>
<feature type="domain" description="N-acetyltransferase" evidence="1">
    <location>
        <begin position="130"/>
        <end position="265"/>
    </location>
</feature>
<evidence type="ECO:0000313" key="4">
    <source>
        <dbReference type="Proteomes" id="UP001219585"/>
    </source>
</evidence>
<dbReference type="Proteomes" id="UP001289615">
    <property type="component" value="Unassembled WGS sequence"/>
</dbReference>
<dbReference type="KEGG" id="liu:OU989_05985"/>
<evidence type="ECO:0000313" key="5">
    <source>
        <dbReference type="Proteomes" id="UP001289615"/>
    </source>
</evidence>
<keyword evidence="3" id="KW-0012">Acyltransferase</keyword>
<dbReference type="GO" id="GO:0016747">
    <property type="term" value="F:acyltransferase activity, transferring groups other than amino-acyl groups"/>
    <property type="evidence" value="ECO:0007669"/>
    <property type="project" value="InterPro"/>
</dbReference>
<keyword evidence="3" id="KW-0808">Transferase</keyword>
<dbReference type="RefSeq" id="WP_274796205.1">
    <property type="nucleotide sequence ID" value="NZ_CP113527.1"/>
</dbReference>
<dbReference type="PANTHER" id="PTHR31143:SF2">
    <property type="entry name" value="FR47-LIKE DOMAIN-CONTAINING PROTEIN-RELATED"/>
    <property type="match status" value="1"/>
</dbReference>
<dbReference type="PANTHER" id="PTHR31143">
    <property type="match status" value="1"/>
</dbReference>
<dbReference type="EMBL" id="CP113527">
    <property type="protein sequence ID" value="WDV08033.1"/>
    <property type="molecule type" value="Genomic_DNA"/>
</dbReference>
<dbReference type="PROSITE" id="PS51186">
    <property type="entry name" value="GNAT"/>
    <property type="match status" value="1"/>
</dbReference>
<dbReference type="Gene3D" id="3.40.630.30">
    <property type="match status" value="1"/>
</dbReference>
<organism evidence="3 4">
    <name type="scientific">Lysinibacillus irui</name>
    <dbReference type="NCBI Taxonomy" id="2998077"/>
    <lineage>
        <taxon>Bacteria</taxon>
        <taxon>Bacillati</taxon>
        <taxon>Bacillota</taxon>
        <taxon>Bacilli</taxon>
        <taxon>Bacillales</taxon>
        <taxon>Bacillaceae</taxon>
        <taxon>Lysinibacillus</taxon>
    </lineage>
</organism>
<proteinExistence type="predicted"/>
<dbReference type="AlphaFoldDB" id="A0AAJ5RMK3"/>
<gene>
    <name evidence="3" type="ORF">OU989_05985</name>
    <name evidence="2" type="ORF">U6C28_16550</name>
</gene>
<dbReference type="SUPFAM" id="SSF55729">
    <property type="entry name" value="Acyl-CoA N-acyltransferases (Nat)"/>
    <property type="match status" value="1"/>
</dbReference>
<dbReference type="CDD" id="cd04301">
    <property type="entry name" value="NAT_SF"/>
    <property type="match status" value="1"/>
</dbReference>
<dbReference type="InterPro" id="IPR027365">
    <property type="entry name" value="GNAT_acetyltra_YdfB-like"/>
</dbReference>
<keyword evidence="5" id="KW-1185">Reference proteome</keyword>
<reference evidence="3" key="1">
    <citation type="submission" date="2022-11" db="EMBL/GenBank/DDBJ databases">
        <title>Lysinibacillus irui.</title>
        <authorList>
            <person name="Akintayo S.O."/>
        </authorList>
    </citation>
    <scope>NUCLEOTIDE SEQUENCE</scope>
    <source>
        <strain evidence="3">IRB4-01</strain>
    </source>
</reference>
<accession>A0AAJ5RMK3</accession>
<dbReference type="InterPro" id="IPR000182">
    <property type="entry name" value="GNAT_dom"/>
</dbReference>
<reference evidence="2 5" key="2">
    <citation type="submission" date="2023-12" db="EMBL/GenBank/DDBJ databases">
        <title>Genome comparison identifies genes involved in endophytic behavior of Lysinibacillus irui and provides insights into its role as a plant-growth promoting bacterium.</title>
        <authorList>
            <person name="Hilario S."/>
            <person name="Matos I."/>
            <person name="Goncalves M.F.M."/>
            <person name="Pardo C.A."/>
            <person name="Santos M.J."/>
        </authorList>
    </citation>
    <scope>NUCLEOTIDE SEQUENCE [LARGE SCALE GENOMIC DNA]</scope>
    <source>
        <strain evidence="2 5">B3</strain>
    </source>
</reference>
<dbReference type="EC" id="2.3.1.-" evidence="3"/>
<dbReference type="Pfam" id="PF12746">
    <property type="entry name" value="GNAT_acetyltran"/>
    <property type="match status" value="1"/>
</dbReference>